<dbReference type="OrthoDB" id="10521820at2759"/>
<keyword evidence="2" id="KW-1133">Transmembrane helix</keyword>
<dbReference type="Proteomes" id="UP000078559">
    <property type="component" value="Chromosome 6"/>
</dbReference>
<keyword evidence="4" id="KW-1185">Reference proteome</keyword>
<evidence type="ECO:0000256" key="2">
    <source>
        <dbReference type="SAM" id="Phobius"/>
    </source>
</evidence>
<name>A0A194W1Y2_CYTMA</name>
<dbReference type="SMR" id="A0A194W1Y2"/>
<proteinExistence type="predicted"/>
<keyword evidence="2" id="KW-0812">Transmembrane</keyword>
<accession>A0A194W1Y2</accession>
<evidence type="ECO:0000313" key="4">
    <source>
        <dbReference type="Proteomes" id="UP000078559"/>
    </source>
</evidence>
<dbReference type="AlphaFoldDB" id="A0A194W1Y2"/>
<evidence type="ECO:0000313" key="3">
    <source>
        <dbReference type="EMBL" id="KUI70536.1"/>
    </source>
</evidence>
<protein>
    <submittedName>
        <fullName evidence="3">Uncharacterized protein</fullName>
    </submittedName>
</protein>
<feature type="region of interest" description="Disordered" evidence="1">
    <location>
        <begin position="73"/>
        <end position="95"/>
    </location>
</feature>
<organism evidence="3 4">
    <name type="scientific">Cytospora mali</name>
    <name type="common">Apple Valsa canker fungus</name>
    <name type="synonym">Valsa mali</name>
    <dbReference type="NCBI Taxonomy" id="578113"/>
    <lineage>
        <taxon>Eukaryota</taxon>
        <taxon>Fungi</taxon>
        <taxon>Dikarya</taxon>
        <taxon>Ascomycota</taxon>
        <taxon>Pezizomycotina</taxon>
        <taxon>Sordariomycetes</taxon>
        <taxon>Sordariomycetidae</taxon>
        <taxon>Diaporthales</taxon>
        <taxon>Cytosporaceae</taxon>
        <taxon>Cytospora</taxon>
    </lineage>
</organism>
<reference evidence="3" key="1">
    <citation type="submission" date="2014-12" db="EMBL/GenBank/DDBJ databases">
        <title>Genome Sequence of Valsa Canker Pathogens Uncovers a Specific Adaption of Colonization on Woody Bark.</title>
        <authorList>
            <person name="Yin Z."/>
            <person name="Liu H."/>
            <person name="Gao X."/>
            <person name="Li Z."/>
            <person name="Song N."/>
            <person name="Ke X."/>
            <person name="Dai Q."/>
            <person name="Wu Y."/>
            <person name="Sun Y."/>
            <person name="Xu J.-R."/>
            <person name="Kang Z.K."/>
            <person name="Wang L."/>
            <person name="Huang L."/>
        </authorList>
    </citation>
    <scope>NUCLEOTIDE SEQUENCE [LARGE SCALE GENOMIC DNA]</scope>
    <source>
        <strain evidence="3">03-8</strain>
    </source>
</reference>
<feature type="compositionally biased region" description="Basic and acidic residues" evidence="1">
    <location>
        <begin position="30"/>
        <end position="44"/>
    </location>
</feature>
<feature type="region of interest" description="Disordered" evidence="1">
    <location>
        <begin position="30"/>
        <end position="51"/>
    </location>
</feature>
<gene>
    <name evidence="3" type="ORF">VM1G_05737</name>
</gene>
<evidence type="ECO:0000256" key="1">
    <source>
        <dbReference type="SAM" id="MobiDB-lite"/>
    </source>
</evidence>
<keyword evidence="2" id="KW-0472">Membrane</keyword>
<feature type="transmembrane region" description="Helical" evidence="2">
    <location>
        <begin position="125"/>
        <end position="144"/>
    </location>
</feature>
<dbReference type="EMBL" id="CM003103">
    <property type="protein sequence ID" value="KUI70536.1"/>
    <property type="molecule type" value="Genomic_DNA"/>
</dbReference>
<sequence length="156" mass="17708">MSTATSTSKMAKMANSVKLHKLAAKLAERHQNKVENKAARKAKAEQAAPEFQNKMDRNDAKIAAYEAKRCAEYEKDPTSPRSVEWKREQDKQDRLAKSRWARLKKNAKTFGIFCTDVAKYILKRIIVLIIAIVLLAVLIPFAIMQCLIQALRCCTL</sequence>